<name>A0A0Q3Q1X9_BRADI</name>
<reference evidence="2" key="2">
    <citation type="submission" date="2017-06" db="EMBL/GenBank/DDBJ databases">
        <title>WGS assembly of Brachypodium distachyon.</title>
        <authorList>
            <consortium name="The International Brachypodium Initiative"/>
            <person name="Lucas S."/>
            <person name="Harmon-Smith M."/>
            <person name="Lail K."/>
            <person name="Tice H."/>
            <person name="Grimwood J."/>
            <person name="Bruce D."/>
            <person name="Barry K."/>
            <person name="Shu S."/>
            <person name="Lindquist E."/>
            <person name="Wang M."/>
            <person name="Pitluck S."/>
            <person name="Vogel J.P."/>
            <person name="Garvin D.F."/>
            <person name="Mockler T.C."/>
            <person name="Schmutz J."/>
            <person name="Rokhsar D."/>
            <person name="Bevan M.W."/>
        </authorList>
    </citation>
    <scope>NUCLEOTIDE SEQUENCE</scope>
    <source>
        <strain evidence="2">Bd21</strain>
    </source>
</reference>
<accession>A0A0Q3Q1X9</accession>
<evidence type="ECO:0000313" key="3">
    <source>
        <dbReference type="EnsemblPlants" id="KQJ95641"/>
    </source>
</evidence>
<evidence type="ECO:0000313" key="4">
    <source>
        <dbReference type="Proteomes" id="UP000008810"/>
    </source>
</evidence>
<reference evidence="3" key="3">
    <citation type="submission" date="2018-08" db="UniProtKB">
        <authorList>
            <consortium name="EnsemblPlants"/>
        </authorList>
    </citation>
    <scope>IDENTIFICATION</scope>
    <source>
        <strain evidence="3">cv. Bd21</strain>
    </source>
</reference>
<feature type="compositionally biased region" description="Basic and acidic residues" evidence="1">
    <location>
        <begin position="13"/>
        <end position="30"/>
    </location>
</feature>
<dbReference type="EMBL" id="CM000882">
    <property type="protein sequence ID" value="KQJ95641.1"/>
    <property type="molecule type" value="Genomic_DNA"/>
</dbReference>
<dbReference type="InParanoid" id="A0A0Q3Q1X9"/>
<proteinExistence type="predicted"/>
<gene>
    <name evidence="2" type="ORF">BRADI_3g18285v3</name>
</gene>
<dbReference type="Gramene" id="KQJ95641">
    <property type="protein sequence ID" value="KQJ95641"/>
    <property type="gene ID" value="BRADI_3g18285v3"/>
</dbReference>
<dbReference type="EnsemblPlants" id="KQJ95641">
    <property type="protein sequence ID" value="KQJ95641"/>
    <property type="gene ID" value="BRADI_3g18285v3"/>
</dbReference>
<evidence type="ECO:0000313" key="2">
    <source>
        <dbReference type="EMBL" id="KQJ95641.1"/>
    </source>
</evidence>
<feature type="region of interest" description="Disordered" evidence="1">
    <location>
        <begin position="1"/>
        <end position="66"/>
    </location>
</feature>
<feature type="compositionally biased region" description="Basic and acidic residues" evidence="1">
    <location>
        <begin position="42"/>
        <end position="55"/>
    </location>
</feature>
<keyword evidence="4" id="KW-1185">Reference proteome</keyword>
<organism evidence="2">
    <name type="scientific">Brachypodium distachyon</name>
    <name type="common">Purple false brome</name>
    <name type="synonym">Trachynia distachya</name>
    <dbReference type="NCBI Taxonomy" id="15368"/>
    <lineage>
        <taxon>Eukaryota</taxon>
        <taxon>Viridiplantae</taxon>
        <taxon>Streptophyta</taxon>
        <taxon>Embryophyta</taxon>
        <taxon>Tracheophyta</taxon>
        <taxon>Spermatophyta</taxon>
        <taxon>Magnoliopsida</taxon>
        <taxon>Liliopsida</taxon>
        <taxon>Poales</taxon>
        <taxon>Poaceae</taxon>
        <taxon>BOP clade</taxon>
        <taxon>Pooideae</taxon>
        <taxon>Stipodae</taxon>
        <taxon>Brachypodieae</taxon>
        <taxon>Brachypodium</taxon>
    </lineage>
</organism>
<sequence length="66" mass="8020">MIGEIISHHKRSKLTDHQTEARELPKEQSNPRRNRPSSKLSRRTDRQQQQEEHEQKNHKRWKKAKA</sequence>
<evidence type="ECO:0000256" key="1">
    <source>
        <dbReference type="SAM" id="MobiDB-lite"/>
    </source>
</evidence>
<protein>
    <submittedName>
        <fullName evidence="2 3">Uncharacterized protein</fullName>
    </submittedName>
</protein>
<dbReference type="Proteomes" id="UP000008810">
    <property type="component" value="Chromosome 3"/>
</dbReference>
<dbReference type="AlphaFoldDB" id="A0A0Q3Q1X9"/>
<feature type="compositionally biased region" description="Basic residues" evidence="1">
    <location>
        <begin position="56"/>
        <end position="66"/>
    </location>
</feature>
<reference evidence="2 3" key="1">
    <citation type="journal article" date="2010" name="Nature">
        <title>Genome sequencing and analysis of the model grass Brachypodium distachyon.</title>
        <authorList>
            <consortium name="International Brachypodium Initiative"/>
        </authorList>
    </citation>
    <scope>NUCLEOTIDE SEQUENCE [LARGE SCALE GENOMIC DNA]</scope>
    <source>
        <strain evidence="2 3">Bd21</strain>
    </source>
</reference>